<keyword evidence="3" id="KW-0732">Signal</keyword>
<protein>
    <submittedName>
        <fullName evidence="4">Uncharacterized protein</fullName>
    </submittedName>
</protein>
<keyword evidence="5" id="KW-1185">Reference proteome</keyword>
<evidence type="ECO:0000313" key="4">
    <source>
        <dbReference type="EMBL" id="MCY1007981.1"/>
    </source>
</evidence>
<dbReference type="AlphaFoldDB" id="A0A9X3EQH3"/>
<evidence type="ECO:0000256" key="1">
    <source>
        <dbReference type="SAM" id="MobiDB-lite"/>
    </source>
</evidence>
<evidence type="ECO:0000256" key="3">
    <source>
        <dbReference type="SAM" id="SignalP"/>
    </source>
</evidence>
<reference evidence="4" key="1">
    <citation type="submission" date="2022-11" db="EMBL/GenBank/DDBJ databases">
        <title>Minimal conservation of predation-associated metabolite biosynthetic gene clusters underscores biosynthetic potential of Myxococcota including descriptions for ten novel species: Archangium lansinium sp. nov., Myxococcus landrumus sp. nov., Nannocystis bai.</title>
        <authorList>
            <person name="Ahearne A."/>
            <person name="Stevens C."/>
            <person name="Phillips K."/>
        </authorList>
    </citation>
    <scope>NUCLEOTIDE SEQUENCE</scope>
    <source>
        <strain evidence="4">Na p29</strain>
    </source>
</reference>
<feature type="transmembrane region" description="Helical" evidence="2">
    <location>
        <begin position="275"/>
        <end position="295"/>
    </location>
</feature>
<dbReference type="EMBL" id="JAPNKE010000002">
    <property type="protein sequence ID" value="MCY1007981.1"/>
    <property type="molecule type" value="Genomic_DNA"/>
</dbReference>
<dbReference type="RefSeq" id="WP_267770632.1">
    <property type="nucleotide sequence ID" value="NZ_JAPNKE010000002.1"/>
</dbReference>
<organism evidence="4 5">
    <name type="scientific">Nannocystis pusilla</name>
    <dbReference type="NCBI Taxonomy" id="889268"/>
    <lineage>
        <taxon>Bacteria</taxon>
        <taxon>Pseudomonadati</taxon>
        <taxon>Myxococcota</taxon>
        <taxon>Polyangia</taxon>
        <taxon>Nannocystales</taxon>
        <taxon>Nannocystaceae</taxon>
        <taxon>Nannocystis</taxon>
    </lineage>
</organism>
<keyword evidence="2" id="KW-0812">Transmembrane</keyword>
<accession>A0A9X3EQH3</accession>
<keyword evidence="2" id="KW-0472">Membrane</keyword>
<keyword evidence="2" id="KW-1133">Transmembrane helix</keyword>
<gene>
    <name evidence="4" type="ORF">OV079_20960</name>
</gene>
<evidence type="ECO:0000256" key="2">
    <source>
        <dbReference type="SAM" id="Phobius"/>
    </source>
</evidence>
<proteinExistence type="predicted"/>
<feature type="chain" id="PRO_5040944788" evidence="3">
    <location>
        <begin position="21"/>
        <end position="321"/>
    </location>
</feature>
<comment type="caution">
    <text evidence="4">The sequence shown here is derived from an EMBL/GenBank/DDBJ whole genome shotgun (WGS) entry which is preliminary data.</text>
</comment>
<sequence length="321" mass="34083">MNPCLCIVLAAGIAVGPVAAAPPSTFGQLERRMQELVEQERFEELARAGETAFARADLEPWQRRELAFYALRGYHRVFAVTGQAAGLCRARNLLRRVEREVGFGDAEAVASRLRDVTESGLAKQRPKDPCSKPRAAAHVPTPTPAELLPVVQRQRPVAPPPADDSQPALLDVSRHRPAPSAASPAAAEPAPAAPPATDPAAEVRSRNRVIAGSLLLVLGVGAGVGAGAALWRRSEANGEIIEIDRRVNAELRLFTMEELDRIAHLADVYRTLTPVAGITGAAAGVAAVAGVVLLATRHRGRTIARVSATPWSAMLTVSGRF</sequence>
<evidence type="ECO:0000313" key="5">
    <source>
        <dbReference type="Proteomes" id="UP001150924"/>
    </source>
</evidence>
<feature type="signal peptide" evidence="3">
    <location>
        <begin position="1"/>
        <end position="20"/>
    </location>
</feature>
<dbReference type="Proteomes" id="UP001150924">
    <property type="component" value="Unassembled WGS sequence"/>
</dbReference>
<name>A0A9X3EQH3_9BACT</name>
<feature type="compositionally biased region" description="Low complexity" evidence="1">
    <location>
        <begin position="178"/>
        <end position="190"/>
    </location>
</feature>
<feature type="region of interest" description="Disordered" evidence="1">
    <location>
        <begin position="116"/>
        <end position="201"/>
    </location>
</feature>